<dbReference type="Proteomes" id="UP000037507">
    <property type="component" value="Unassembled WGS sequence"/>
</dbReference>
<accession>A0A2T7UE43</accession>
<dbReference type="STRING" id="1293045.H663_01105"/>
<proteinExistence type="predicted"/>
<reference evidence="2" key="1">
    <citation type="submission" date="2017-04" db="EMBL/GenBank/DDBJ databases">
        <title>Unexpected and diverse lifestyles within the genus Limnohabitans.</title>
        <authorList>
            <person name="Kasalicky V."/>
            <person name="Mehrshad M."/>
            <person name="Andrei S.-A."/>
            <person name="Salcher M."/>
            <person name="Kratochvilova H."/>
            <person name="Simek K."/>
            <person name="Ghai R."/>
        </authorList>
    </citation>
    <scope>NUCLEOTIDE SEQUENCE [LARGE SCALE GENOMIC DNA]</scope>
    <source>
        <strain evidence="2">II-D5</strain>
    </source>
</reference>
<sequence length="171" mass="18496">MTPLPAVLAKQGKQQPLTVWRLERAAHAASWAQGIGAERVGGRWSPKGRPVIYTSLDPATTILEVAVHAGFEVLDAVPYRMLELAILTPAQVHIVQPQAVPNPNWLRPGAVSAGMQKFGADLLNQHPFVLIPSVVSPHSWNLIIDVASAKAHIECVRDEAFGLDGRLNQAL</sequence>
<dbReference type="SMART" id="SM00953">
    <property type="entry name" value="RES"/>
    <property type="match status" value="1"/>
</dbReference>
<feature type="domain" description="RES" evidence="1">
    <location>
        <begin position="31"/>
        <end position="158"/>
    </location>
</feature>
<evidence type="ECO:0000313" key="3">
    <source>
        <dbReference type="Proteomes" id="UP000037507"/>
    </source>
</evidence>
<dbReference type="Pfam" id="PF08808">
    <property type="entry name" value="RES"/>
    <property type="match status" value="1"/>
</dbReference>
<organism evidence="2 3">
    <name type="scientific">Limnohabitans planktonicus II-D5</name>
    <dbReference type="NCBI Taxonomy" id="1293045"/>
    <lineage>
        <taxon>Bacteria</taxon>
        <taxon>Pseudomonadati</taxon>
        <taxon>Pseudomonadota</taxon>
        <taxon>Betaproteobacteria</taxon>
        <taxon>Burkholderiales</taxon>
        <taxon>Comamonadaceae</taxon>
        <taxon>Limnohabitans</taxon>
    </lineage>
</organism>
<protein>
    <recommendedName>
        <fullName evidence="1">RES domain-containing protein</fullName>
    </recommendedName>
</protein>
<dbReference type="OrthoDB" id="9789501at2"/>
<evidence type="ECO:0000259" key="1">
    <source>
        <dbReference type="SMART" id="SM00953"/>
    </source>
</evidence>
<dbReference type="InterPro" id="IPR014914">
    <property type="entry name" value="RES_dom"/>
</dbReference>
<dbReference type="EMBL" id="LFYT02000009">
    <property type="protein sequence ID" value="PVE42934.1"/>
    <property type="molecule type" value="Genomic_DNA"/>
</dbReference>
<evidence type="ECO:0000313" key="2">
    <source>
        <dbReference type="EMBL" id="PVE42934.1"/>
    </source>
</evidence>
<comment type="caution">
    <text evidence="2">The sequence shown here is derived from an EMBL/GenBank/DDBJ whole genome shotgun (WGS) entry which is preliminary data.</text>
</comment>
<name>A0A2T7UE43_9BURK</name>
<dbReference type="AlphaFoldDB" id="A0A2T7UE43"/>
<gene>
    <name evidence="2" type="ORF">H663_009290</name>
</gene>
<keyword evidence="3" id="KW-1185">Reference proteome</keyword>